<dbReference type="PROSITE" id="PS52001">
    <property type="entry name" value="AD"/>
    <property type="match status" value="1"/>
</dbReference>
<dbReference type="GO" id="GO:0000387">
    <property type="term" value="P:spliceosomal snRNP assembly"/>
    <property type="evidence" value="ECO:0007669"/>
    <property type="project" value="TreeGrafter"/>
</dbReference>
<dbReference type="PANTHER" id="PTHR14710:SF2">
    <property type="entry name" value="GEM-ASSOCIATED PROTEIN 6"/>
    <property type="match status" value="1"/>
</dbReference>
<organism evidence="2">
    <name type="scientific">Schistosoma haematobium</name>
    <name type="common">Blood fluke</name>
    <dbReference type="NCBI Taxonomy" id="6185"/>
    <lineage>
        <taxon>Eukaryota</taxon>
        <taxon>Metazoa</taxon>
        <taxon>Spiralia</taxon>
        <taxon>Lophotrochozoa</taxon>
        <taxon>Platyhelminthes</taxon>
        <taxon>Trematoda</taxon>
        <taxon>Digenea</taxon>
        <taxon>Strigeidida</taxon>
        <taxon>Schistosomatoidea</taxon>
        <taxon>Schistosomatidae</taxon>
        <taxon>Schistosoma</taxon>
    </lineage>
</organism>
<dbReference type="GO" id="GO:0000245">
    <property type="term" value="P:spliceosomal complex assembly"/>
    <property type="evidence" value="ECO:0007669"/>
    <property type="project" value="InterPro"/>
</dbReference>
<protein>
    <recommendedName>
        <fullName evidence="1">AD domain-containing protein</fullName>
    </recommendedName>
</protein>
<dbReference type="GO" id="GO:0032797">
    <property type="term" value="C:SMN complex"/>
    <property type="evidence" value="ECO:0007669"/>
    <property type="project" value="TreeGrafter"/>
</dbReference>
<dbReference type="GO" id="GO:0005634">
    <property type="term" value="C:nucleus"/>
    <property type="evidence" value="ECO:0007669"/>
    <property type="project" value="InterPro"/>
</dbReference>
<dbReference type="InterPro" id="IPR009422">
    <property type="entry name" value="Gemin6"/>
</dbReference>
<dbReference type="STRING" id="6185.A0A095C8E8"/>
<name>A0A095C8E8_SCHHA</name>
<evidence type="ECO:0000259" key="1">
    <source>
        <dbReference type="PROSITE" id="PS52001"/>
    </source>
</evidence>
<gene>
    <name evidence="2" type="ORF">MS3_06866</name>
</gene>
<feature type="domain" description="AD" evidence="1">
    <location>
        <begin position="119"/>
        <end position="210"/>
    </location>
</feature>
<reference evidence="2" key="1">
    <citation type="journal article" date="2012" name="Nat. Genet.">
        <title>Whole-genome sequence of Schistosoma haematobium.</title>
        <authorList>
            <person name="Young N.D."/>
            <person name="Jex A.R."/>
            <person name="Li B."/>
            <person name="Liu S."/>
            <person name="Yang L."/>
            <person name="Xiong Z."/>
            <person name="Li Y."/>
            <person name="Cantacessi C."/>
            <person name="Hall R.S."/>
            <person name="Xu X."/>
            <person name="Chen F."/>
            <person name="Wu X."/>
            <person name="Zerlotini A."/>
            <person name="Oliveira G."/>
            <person name="Hofmann A."/>
            <person name="Zhang G."/>
            <person name="Fang X."/>
            <person name="Kang Y."/>
            <person name="Campbell B.E."/>
            <person name="Loukas A."/>
            <person name="Ranganathan S."/>
            <person name="Rollinson D."/>
            <person name="Rinaldi G."/>
            <person name="Brindley P.J."/>
            <person name="Yang H."/>
            <person name="Wang J."/>
            <person name="Wang J."/>
            <person name="Gasser R.B."/>
        </authorList>
    </citation>
    <scope>NUCLEOTIDE SEQUENCE [LARGE SCALE GENOMIC DNA]</scope>
</reference>
<proteinExistence type="predicted"/>
<dbReference type="InterPro" id="IPR046856">
    <property type="entry name" value="Gemin6_C"/>
</dbReference>
<dbReference type="InterPro" id="IPR047574">
    <property type="entry name" value="AD"/>
</dbReference>
<dbReference type="EMBL" id="KL251027">
    <property type="protein sequence ID" value="KGB38478.1"/>
    <property type="molecule type" value="Genomic_DNA"/>
</dbReference>
<sequence length="210" mass="23319">MSQLRSSTSSIPSDLRVDLSEIVEDLLAFHYDDICSSLSDNSGFSGPNSSTSTLATSGSNTADLVRRISRMRSNIQRAQEAARKLSTCDLDVPAQEKLLLAILGDEIPSELIKIFDSFTSIDKCSLNTSEEMQTTSSAIKTLTSDELSCRREKIIKLFSLNHLNEVSVNDREEVVIHNVVFIKPPYNIDCCSGKNMIILDRVKNLIERSK</sequence>
<evidence type="ECO:0000313" key="2">
    <source>
        <dbReference type="EMBL" id="KGB38478.1"/>
    </source>
</evidence>
<dbReference type="AlphaFoldDB" id="A0A095C8E8"/>
<dbReference type="PANTHER" id="PTHR14710">
    <property type="entry name" value="GEM-ASSOCIATED PROTEIN 6"/>
    <property type="match status" value="1"/>
</dbReference>
<accession>A0A095C8E8</accession>
<dbReference type="Pfam" id="PF20417">
    <property type="entry name" value="Gemin6_C"/>
    <property type="match status" value="1"/>
</dbReference>